<keyword evidence="2" id="KW-1185">Reference proteome</keyword>
<protein>
    <submittedName>
        <fullName evidence="1">Uncharacterized protein</fullName>
    </submittedName>
</protein>
<evidence type="ECO:0000313" key="1">
    <source>
        <dbReference type="EMBL" id="KAI8035289.1"/>
    </source>
</evidence>
<dbReference type="Proteomes" id="UP001059596">
    <property type="component" value="Unassembled WGS sequence"/>
</dbReference>
<proteinExistence type="predicted"/>
<sequence>MTDAVSGSSSLPIPPVFRHQFSPCMHIHMPHLFLDAHALLGPSLSATHMAISFDGVWQTLWQKSEKEAERCRGTQMN</sequence>
<evidence type="ECO:0000313" key="2">
    <source>
        <dbReference type="Proteomes" id="UP001059596"/>
    </source>
</evidence>
<name>A0A9P9YE07_9MUSC</name>
<gene>
    <name evidence="1" type="ORF">M5D96_011947</name>
</gene>
<reference evidence="1" key="1">
    <citation type="journal article" date="2023" name="Genome Biol. Evol.">
        <title>Long-read-based Genome Assembly of Drosophila gunungcola Reveals Fewer Chemosensory Genes in Flower-breeding Species.</title>
        <authorList>
            <person name="Negi A."/>
            <person name="Liao B.Y."/>
            <person name="Yeh S.D."/>
        </authorList>
    </citation>
    <scope>NUCLEOTIDE SEQUENCE</scope>
    <source>
        <strain evidence="1">Sukarami</strain>
    </source>
</reference>
<dbReference type="EMBL" id="JAMKOV010000040">
    <property type="protein sequence ID" value="KAI8035289.1"/>
    <property type="molecule type" value="Genomic_DNA"/>
</dbReference>
<organism evidence="1 2">
    <name type="scientific">Drosophila gunungcola</name>
    <name type="common">fruit fly</name>
    <dbReference type="NCBI Taxonomy" id="103775"/>
    <lineage>
        <taxon>Eukaryota</taxon>
        <taxon>Metazoa</taxon>
        <taxon>Ecdysozoa</taxon>
        <taxon>Arthropoda</taxon>
        <taxon>Hexapoda</taxon>
        <taxon>Insecta</taxon>
        <taxon>Pterygota</taxon>
        <taxon>Neoptera</taxon>
        <taxon>Endopterygota</taxon>
        <taxon>Diptera</taxon>
        <taxon>Brachycera</taxon>
        <taxon>Muscomorpha</taxon>
        <taxon>Ephydroidea</taxon>
        <taxon>Drosophilidae</taxon>
        <taxon>Drosophila</taxon>
        <taxon>Sophophora</taxon>
    </lineage>
</organism>
<accession>A0A9P9YE07</accession>
<comment type="caution">
    <text evidence="1">The sequence shown here is derived from an EMBL/GenBank/DDBJ whole genome shotgun (WGS) entry which is preliminary data.</text>
</comment>
<dbReference type="AlphaFoldDB" id="A0A9P9YE07"/>